<reference evidence="2" key="1">
    <citation type="submission" date="2022-11" db="UniProtKB">
        <authorList>
            <consortium name="WormBaseParasite"/>
        </authorList>
    </citation>
    <scope>IDENTIFICATION</scope>
</reference>
<protein>
    <submittedName>
        <fullName evidence="2">XK-related protein</fullName>
    </submittedName>
</protein>
<organism evidence="1 2">
    <name type="scientific">Panagrolaimus sp. ES5</name>
    <dbReference type="NCBI Taxonomy" id="591445"/>
    <lineage>
        <taxon>Eukaryota</taxon>
        <taxon>Metazoa</taxon>
        <taxon>Ecdysozoa</taxon>
        <taxon>Nematoda</taxon>
        <taxon>Chromadorea</taxon>
        <taxon>Rhabditida</taxon>
        <taxon>Tylenchina</taxon>
        <taxon>Panagrolaimomorpha</taxon>
        <taxon>Panagrolaimoidea</taxon>
        <taxon>Panagrolaimidae</taxon>
        <taxon>Panagrolaimus</taxon>
    </lineage>
</organism>
<dbReference type="WBParaSite" id="ES5_v2.g22419.t1">
    <property type="protein sequence ID" value="ES5_v2.g22419.t1"/>
    <property type="gene ID" value="ES5_v2.g22419"/>
</dbReference>
<accession>A0AC34FYB8</accession>
<sequence>MYLLLSIGGTYLIFDIVLYCASFMNKYYELMGHRAYIIINSLWGMVIAYVYCFNNADIRREIRQKYKNIKQNISNFGATPFENSMCKQHANSPLLSLSNNGEKTCPECALGRKLMELNEFPRSPCDTYTCSTLSSTIENSEQNTLQKTYQRVYPRVTNLSFCREEDDDFFDHDL</sequence>
<proteinExistence type="predicted"/>
<evidence type="ECO:0000313" key="2">
    <source>
        <dbReference type="WBParaSite" id="ES5_v2.g22419.t1"/>
    </source>
</evidence>
<dbReference type="Proteomes" id="UP000887579">
    <property type="component" value="Unplaced"/>
</dbReference>
<name>A0AC34FYB8_9BILA</name>
<evidence type="ECO:0000313" key="1">
    <source>
        <dbReference type="Proteomes" id="UP000887579"/>
    </source>
</evidence>